<evidence type="ECO:0000313" key="1">
    <source>
        <dbReference type="EMBL" id="KAK1505929.1"/>
    </source>
</evidence>
<accession>A0AAJ0DSC1</accession>
<dbReference type="GeneID" id="85348302"/>
<reference evidence="1 2" key="1">
    <citation type="submission" date="2016-10" db="EMBL/GenBank/DDBJ databases">
        <title>The genome sequence of Colletotrichum fioriniae PJ7.</title>
        <authorList>
            <person name="Baroncelli R."/>
        </authorList>
    </citation>
    <scope>NUCLEOTIDE SEQUENCE [LARGE SCALE GENOMIC DNA]</scope>
    <source>
        <strain evidence="1 2">IMI 309622</strain>
    </source>
</reference>
<dbReference type="EMBL" id="MOOE01000032">
    <property type="protein sequence ID" value="KAK1505929.1"/>
    <property type="molecule type" value="Genomic_DNA"/>
</dbReference>
<evidence type="ECO:0000313" key="2">
    <source>
        <dbReference type="Proteomes" id="UP001240678"/>
    </source>
</evidence>
<organism evidence="1 2">
    <name type="scientific">Colletotrichum costaricense</name>
    <dbReference type="NCBI Taxonomy" id="1209916"/>
    <lineage>
        <taxon>Eukaryota</taxon>
        <taxon>Fungi</taxon>
        <taxon>Dikarya</taxon>
        <taxon>Ascomycota</taxon>
        <taxon>Pezizomycotina</taxon>
        <taxon>Sordariomycetes</taxon>
        <taxon>Hypocreomycetidae</taxon>
        <taxon>Glomerellales</taxon>
        <taxon>Glomerellaceae</taxon>
        <taxon>Colletotrichum</taxon>
        <taxon>Colletotrichum acutatum species complex</taxon>
    </lineage>
</organism>
<dbReference type="Proteomes" id="UP001240678">
    <property type="component" value="Unassembled WGS sequence"/>
</dbReference>
<gene>
    <name evidence="1" type="ORF">CCOS01_16619</name>
</gene>
<dbReference type="RefSeq" id="XP_060304643.1">
    <property type="nucleotide sequence ID" value="XM_060464755.1"/>
</dbReference>
<keyword evidence="2" id="KW-1185">Reference proteome</keyword>
<sequence length="45" mass="4793">MNLPSSTNSRPICSLLKTGRAMPSPKHGGCDKSHCAANWQVPDAQ</sequence>
<proteinExistence type="predicted"/>
<protein>
    <submittedName>
        <fullName evidence="1">Uncharacterized protein</fullName>
    </submittedName>
</protein>
<comment type="caution">
    <text evidence="1">The sequence shown here is derived from an EMBL/GenBank/DDBJ whole genome shotgun (WGS) entry which is preliminary data.</text>
</comment>
<dbReference type="AlphaFoldDB" id="A0AAJ0DSC1"/>
<name>A0AAJ0DSC1_9PEZI</name>